<evidence type="ECO:0000256" key="1">
    <source>
        <dbReference type="ARBA" id="ARBA00008642"/>
    </source>
</evidence>
<dbReference type="SUPFAM" id="SSF53901">
    <property type="entry name" value="Thiolase-like"/>
    <property type="match status" value="1"/>
</dbReference>
<dbReference type="Proteomes" id="UP000474718">
    <property type="component" value="Unassembled WGS sequence"/>
</dbReference>
<keyword evidence="4 9" id="KW-0808">Transferase</keyword>
<dbReference type="PANTHER" id="PTHR34069:SF2">
    <property type="entry name" value="BETA-KETOACYL-[ACYL-CARRIER-PROTEIN] SYNTHASE III"/>
    <property type="match status" value="1"/>
</dbReference>
<evidence type="ECO:0000259" key="10">
    <source>
        <dbReference type="Pfam" id="PF08541"/>
    </source>
</evidence>
<dbReference type="GO" id="GO:0006633">
    <property type="term" value="P:fatty acid biosynthetic process"/>
    <property type="evidence" value="ECO:0007669"/>
    <property type="project" value="UniProtKB-UniRule"/>
</dbReference>
<organism evidence="13 14">
    <name type="scientific">Bittarella massiliensis</name>
    <name type="common">ex Durand et al. 2017</name>
    <dbReference type="NCBI Taxonomy" id="1720313"/>
    <lineage>
        <taxon>Bacteria</taxon>
        <taxon>Bacillati</taxon>
        <taxon>Bacillota</taxon>
        <taxon>Clostridia</taxon>
        <taxon>Eubacteriales</taxon>
        <taxon>Oscillospiraceae</taxon>
        <taxon>Bittarella (ex Durand et al. 2017)</taxon>
    </lineage>
</organism>
<evidence type="ECO:0000256" key="8">
    <source>
        <dbReference type="ARBA" id="ARBA00023315"/>
    </source>
</evidence>
<protein>
    <recommendedName>
        <fullName evidence="9">Beta-ketoacyl-[acyl-carrier-protein] synthase III</fullName>
        <shortName evidence="9">Beta-ketoacyl-ACP synthase III</shortName>
        <shortName evidence="9">KAS III</shortName>
        <ecNumber evidence="9">2.3.1.180</ecNumber>
    </recommendedName>
    <alternativeName>
        <fullName evidence="9">3-oxoacyl-[acyl-carrier-protein] synthase 3</fullName>
    </alternativeName>
    <alternativeName>
        <fullName evidence="9">3-oxoacyl-[acyl-carrier-protein] synthase III</fullName>
    </alternativeName>
</protein>
<reference evidence="12 15" key="3">
    <citation type="journal article" date="2019" name="Nat. Med.">
        <title>A library of human gut bacterial isolates paired with longitudinal multiomics data enables mechanistic microbiome research.</title>
        <authorList>
            <person name="Poyet M."/>
            <person name="Groussin M."/>
            <person name="Gibbons S.M."/>
            <person name="Avila-Pacheco J."/>
            <person name="Jiang X."/>
            <person name="Kearney S.M."/>
            <person name="Perrotta A.R."/>
            <person name="Berdy B."/>
            <person name="Zhao S."/>
            <person name="Lieberman T.D."/>
            <person name="Swanson P.K."/>
            <person name="Smith M."/>
            <person name="Roesemann S."/>
            <person name="Alexander J.E."/>
            <person name="Rich S.A."/>
            <person name="Livny J."/>
            <person name="Vlamakis H."/>
            <person name="Clish C."/>
            <person name="Bullock K."/>
            <person name="Deik A."/>
            <person name="Scott J."/>
            <person name="Pierce K.A."/>
            <person name="Xavier R.J."/>
            <person name="Alm E.J."/>
        </authorList>
    </citation>
    <scope>NUCLEOTIDE SEQUENCE [LARGE SCALE GENOMIC DNA]</scope>
    <source>
        <strain evidence="12 15">BIOML-A2</strain>
    </source>
</reference>
<comment type="subunit">
    <text evidence="9">Homodimer.</text>
</comment>
<proteinExistence type="inferred from homology"/>
<evidence type="ECO:0000256" key="3">
    <source>
        <dbReference type="ARBA" id="ARBA00022516"/>
    </source>
</evidence>
<evidence type="ECO:0000256" key="4">
    <source>
        <dbReference type="ARBA" id="ARBA00022679"/>
    </source>
</evidence>
<comment type="domain">
    <text evidence="9">The last Arg residue of the ACP-binding site is essential for the weak association between ACP/AcpP and FabH.</text>
</comment>
<comment type="subcellular location">
    <subcellularLocation>
        <location evidence="9">Cytoplasm</location>
    </subcellularLocation>
</comment>
<dbReference type="AlphaFoldDB" id="A0AAQ1MF68"/>
<keyword evidence="15" id="KW-1185">Reference proteome</keyword>
<evidence type="ECO:0000313" key="13">
    <source>
        <dbReference type="EMBL" id="SHG46962.1"/>
    </source>
</evidence>
<keyword evidence="8 9" id="KW-0012">Acyltransferase</keyword>
<dbReference type="Pfam" id="PF08541">
    <property type="entry name" value="ACP_syn_III_C"/>
    <property type="match status" value="1"/>
</dbReference>
<keyword evidence="7 9" id="KW-0275">Fatty acid biosynthesis</keyword>
<dbReference type="InterPro" id="IPR004655">
    <property type="entry name" value="FabH"/>
</dbReference>
<dbReference type="GO" id="GO:0033818">
    <property type="term" value="F:beta-ketoacyl-acyl-carrier-protein synthase III activity"/>
    <property type="evidence" value="ECO:0007669"/>
    <property type="project" value="UniProtKB-UniRule"/>
</dbReference>
<evidence type="ECO:0000256" key="6">
    <source>
        <dbReference type="ARBA" id="ARBA00023098"/>
    </source>
</evidence>
<name>A0AAQ1MF68_9FIRM</name>
<dbReference type="NCBIfam" id="TIGR00747">
    <property type="entry name" value="fabH"/>
    <property type="match status" value="1"/>
</dbReference>
<feature type="active site" evidence="9">
    <location>
        <position position="111"/>
    </location>
</feature>
<reference evidence="13" key="1">
    <citation type="submission" date="2016-11" db="EMBL/GenBank/DDBJ databases">
        <authorList>
            <person name="Varghese N."/>
            <person name="Submissions S."/>
        </authorList>
    </citation>
    <scope>NUCLEOTIDE SEQUENCE</scope>
    <source>
        <strain evidence="13">DSM 4029</strain>
    </source>
</reference>
<dbReference type="InterPro" id="IPR013747">
    <property type="entry name" value="ACP_syn_III_C"/>
</dbReference>
<evidence type="ECO:0000313" key="14">
    <source>
        <dbReference type="Proteomes" id="UP000184089"/>
    </source>
</evidence>
<evidence type="ECO:0000259" key="11">
    <source>
        <dbReference type="Pfam" id="PF08545"/>
    </source>
</evidence>
<keyword evidence="6 9" id="KW-0443">Lipid metabolism</keyword>
<feature type="domain" description="Beta-ketoacyl-[acyl-carrier-protein] synthase III N-terminal" evidence="11">
    <location>
        <begin position="105"/>
        <end position="175"/>
    </location>
</feature>
<evidence type="ECO:0000313" key="15">
    <source>
        <dbReference type="Proteomes" id="UP000474718"/>
    </source>
</evidence>
<feature type="region of interest" description="ACP-binding" evidence="9">
    <location>
        <begin position="250"/>
        <end position="254"/>
    </location>
</feature>
<keyword evidence="3 9" id="KW-0444">Lipid biosynthesis</keyword>
<dbReference type="InterPro" id="IPR013751">
    <property type="entry name" value="ACP_syn_III_N"/>
</dbReference>
<dbReference type="EC" id="2.3.1.180" evidence="9"/>
<dbReference type="PANTHER" id="PTHR34069">
    <property type="entry name" value="3-OXOACYL-[ACYL-CARRIER-PROTEIN] SYNTHASE 3"/>
    <property type="match status" value="1"/>
</dbReference>
<dbReference type="NCBIfam" id="NF006829">
    <property type="entry name" value="PRK09352.1"/>
    <property type="match status" value="1"/>
</dbReference>
<evidence type="ECO:0000256" key="5">
    <source>
        <dbReference type="ARBA" id="ARBA00022832"/>
    </source>
</evidence>
<dbReference type="Pfam" id="PF08545">
    <property type="entry name" value="ACP_syn_III"/>
    <property type="match status" value="1"/>
</dbReference>
<reference evidence="14" key="2">
    <citation type="submission" date="2016-11" db="EMBL/GenBank/DDBJ databases">
        <authorList>
            <person name="Jaros S."/>
            <person name="Januszkiewicz K."/>
            <person name="Wedrychowicz H."/>
        </authorList>
    </citation>
    <scope>NUCLEOTIDE SEQUENCE [LARGE SCALE GENOMIC DNA]</scope>
    <source>
        <strain evidence="14">DSM 4029</strain>
    </source>
</reference>
<dbReference type="Proteomes" id="UP000184089">
    <property type="component" value="Unassembled WGS sequence"/>
</dbReference>
<dbReference type="HAMAP" id="MF_01815">
    <property type="entry name" value="FabH"/>
    <property type="match status" value="1"/>
</dbReference>
<evidence type="ECO:0000256" key="9">
    <source>
        <dbReference type="HAMAP-Rule" id="MF_01815"/>
    </source>
</evidence>
<dbReference type="GO" id="GO:0004315">
    <property type="term" value="F:3-oxoacyl-[acyl-carrier-protein] synthase activity"/>
    <property type="evidence" value="ECO:0007669"/>
    <property type="project" value="InterPro"/>
</dbReference>
<evidence type="ECO:0000313" key="12">
    <source>
        <dbReference type="EMBL" id="MZL69419.1"/>
    </source>
</evidence>
<keyword evidence="5 9" id="KW-0276">Fatty acid metabolism</keyword>
<feature type="active site" evidence="9">
    <location>
        <position position="279"/>
    </location>
</feature>
<gene>
    <name evidence="9 12" type="primary">fabH</name>
    <name evidence="12" type="ORF">GT747_06515</name>
    <name evidence="13" type="ORF">SAMN05444424_2486</name>
</gene>
<feature type="domain" description="Beta-ketoacyl-[acyl-carrier-protein] synthase III C-terminal" evidence="10">
    <location>
        <begin position="234"/>
        <end position="321"/>
    </location>
</feature>
<comment type="function">
    <text evidence="9">Catalyzes the condensation reaction of fatty acid synthesis by the addition to an acyl acceptor of two carbons from malonyl-ACP. Catalyzes the first condensation reaction which initiates fatty acid synthesis and may therefore play a role in governing the total rate of fatty acid production. Possesses both acetoacetyl-ACP synthase and acetyl transacylase activities. Its substrate specificity determines the biosynthesis of branched-chain and/or straight-chain of fatty acids.</text>
</comment>
<comment type="pathway">
    <text evidence="9">Lipid metabolism; fatty acid biosynthesis.</text>
</comment>
<keyword evidence="9" id="KW-0511">Multifunctional enzyme</keyword>
<dbReference type="GO" id="GO:0005737">
    <property type="term" value="C:cytoplasm"/>
    <property type="evidence" value="ECO:0007669"/>
    <property type="project" value="UniProtKB-SubCell"/>
</dbReference>
<comment type="caution">
    <text evidence="13">The sequence shown here is derived from an EMBL/GenBank/DDBJ whole genome shotgun (WGS) entry which is preliminary data.</text>
</comment>
<evidence type="ECO:0000256" key="2">
    <source>
        <dbReference type="ARBA" id="ARBA00022490"/>
    </source>
</evidence>
<dbReference type="RefSeq" id="WP_021661117.1">
    <property type="nucleotide sequence ID" value="NZ_FQVY01000004.1"/>
</dbReference>
<keyword evidence="2 9" id="KW-0963">Cytoplasm</keyword>
<comment type="catalytic activity">
    <reaction evidence="9">
        <text>malonyl-[ACP] + acetyl-CoA + H(+) = 3-oxobutanoyl-[ACP] + CO2 + CoA</text>
        <dbReference type="Rhea" id="RHEA:12080"/>
        <dbReference type="Rhea" id="RHEA-COMP:9623"/>
        <dbReference type="Rhea" id="RHEA-COMP:9625"/>
        <dbReference type="ChEBI" id="CHEBI:15378"/>
        <dbReference type="ChEBI" id="CHEBI:16526"/>
        <dbReference type="ChEBI" id="CHEBI:57287"/>
        <dbReference type="ChEBI" id="CHEBI:57288"/>
        <dbReference type="ChEBI" id="CHEBI:78449"/>
        <dbReference type="ChEBI" id="CHEBI:78450"/>
        <dbReference type="EC" id="2.3.1.180"/>
    </reaction>
</comment>
<dbReference type="EMBL" id="WWVX01000003">
    <property type="protein sequence ID" value="MZL69419.1"/>
    <property type="molecule type" value="Genomic_DNA"/>
</dbReference>
<evidence type="ECO:0000256" key="7">
    <source>
        <dbReference type="ARBA" id="ARBA00023160"/>
    </source>
</evidence>
<dbReference type="EMBL" id="FQVY01000004">
    <property type="protein sequence ID" value="SHG46962.1"/>
    <property type="molecule type" value="Genomic_DNA"/>
</dbReference>
<dbReference type="InterPro" id="IPR016039">
    <property type="entry name" value="Thiolase-like"/>
</dbReference>
<dbReference type="CDD" id="cd00830">
    <property type="entry name" value="KAS_III"/>
    <property type="match status" value="1"/>
</dbReference>
<sequence>MPISLLSTGRYLPPFTVGNEAFTQFLDTSDEWIVSRTGIHQRHIAQEETTTDLATRAAAQALERSGLAPEEIGLVVCATVTPDTSVPMVAANVKRGLGIERAAAFDVNANCSSFLYALAAARGMMETCGFANAIVVGADCNSQLIDWSDRSTCVLFGDGAGAVVLHRGEEPGFLSCYVDCVTDTDHVLTCHHPRKDTPFCKAGAPHNTDLYMKGSAVMRFAVKALAKAVRAAAAEAGVAVEDIAYFVPHQANLRIIQSASKLMKIPMEKFVVDIDHVANTSSGSVPVALDILNCSGQLKKGDLVCLVAFGGGLSSAASVIRV</sequence>
<accession>A0AAQ1MF68</accession>
<comment type="similarity">
    <text evidence="1 9">Belongs to the thiolase-like superfamily. FabH family.</text>
</comment>
<feature type="active site" evidence="9">
    <location>
        <position position="249"/>
    </location>
</feature>
<dbReference type="Gene3D" id="3.40.47.10">
    <property type="match status" value="1"/>
</dbReference>
<dbReference type="GO" id="GO:0044550">
    <property type="term" value="P:secondary metabolite biosynthetic process"/>
    <property type="evidence" value="ECO:0007669"/>
    <property type="project" value="TreeGrafter"/>
</dbReference>